<feature type="compositionally biased region" description="Polar residues" evidence="2">
    <location>
        <begin position="1"/>
        <end position="26"/>
    </location>
</feature>
<proteinExistence type="predicted"/>
<accession>A0A225VFV3</accession>
<feature type="region of interest" description="Disordered" evidence="2">
    <location>
        <begin position="1"/>
        <end position="42"/>
    </location>
</feature>
<sequence>MTDKVTFNTSTVSSDSTQATTSVQVHPTTVPITPPAPPSPFSKTTKQEFLEYEGTTVFGPSPSPTYRYSLTLKNGKLRIWLEDCESKKQWCTMELSVQDYVDRSNTILDASTSDYVERHHGDIFQLELAVKILVLRTTRVATYTFTLDPISVERIDVLESKLRDLQSEVDSLRTECQNTTSSQTSSIQELEEEVKTLQKVVSGHDATNMQLKDELKALHAAHESPVIIPVQATTKIPGDLICWKHAAFVFKPTVTLIGHGGIIQVGCPGMYQVMVVVNHQSTSSNLSIEMMKGTECIQNAYCGYAQNNYASTSFVCMIHLCFRELLDTAAEDMANIPNSFQRHYEDIFRLTLAVKIQVLRKSRVATYTFTLEPISVDRIDVLESKLRDLQDEVESLRTEGQETASGQTSSIQKLEEGVKKLQKDVAGRDAVILELKDDIKAIIVAHENPVVIPVQSTTKALGDLICWRNAAFTFNLKAILTGVDGVVQVEVPGMYQVMVVVNHQPSAHNMNIQMMKGSECIQNVYCGHAQGNCASTSFVCTTHLVKTDQLTVKCPANLVGTSYLTLIRLGK</sequence>
<dbReference type="EMBL" id="NBNE01005561">
    <property type="protein sequence ID" value="OWZ03380.1"/>
    <property type="molecule type" value="Genomic_DNA"/>
</dbReference>
<dbReference type="OrthoDB" id="123297at2759"/>
<evidence type="ECO:0000313" key="4">
    <source>
        <dbReference type="Proteomes" id="UP000198211"/>
    </source>
</evidence>
<dbReference type="AlphaFoldDB" id="A0A225VFV3"/>
<feature type="coiled-coil region" evidence="1">
    <location>
        <begin position="155"/>
        <end position="207"/>
    </location>
</feature>
<organism evidence="3 4">
    <name type="scientific">Phytophthora megakarya</name>
    <dbReference type="NCBI Taxonomy" id="4795"/>
    <lineage>
        <taxon>Eukaryota</taxon>
        <taxon>Sar</taxon>
        <taxon>Stramenopiles</taxon>
        <taxon>Oomycota</taxon>
        <taxon>Peronosporomycetes</taxon>
        <taxon>Peronosporales</taxon>
        <taxon>Peronosporaceae</taxon>
        <taxon>Phytophthora</taxon>
    </lineage>
</organism>
<dbReference type="Gene3D" id="1.20.5.1700">
    <property type="match status" value="1"/>
</dbReference>
<dbReference type="InterPro" id="IPR008983">
    <property type="entry name" value="Tumour_necrosis_fac-like_dom"/>
</dbReference>
<reference evidence="4" key="1">
    <citation type="submission" date="2017-03" db="EMBL/GenBank/DDBJ databases">
        <title>Phytopthora megakarya and P. palmivora, two closely related causual agents of cacao black pod achieved similar genome size and gene model numbers by different mechanisms.</title>
        <authorList>
            <person name="Ali S."/>
            <person name="Shao J."/>
            <person name="Larry D.J."/>
            <person name="Kronmiller B."/>
            <person name="Shen D."/>
            <person name="Strem M.D."/>
            <person name="Melnick R.L."/>
            <person name="Guiltinan M.J."/>
            <person name="Tyler B.M."/>
            <person name="Meinhardt L.W."/>
            <person name="Bailey B.A."/>
        </authorList>
    </citation>
    <scope>NUCLEOTIDE SEQUENCE [LARGE SCALE GENOMIC DNA]</scope>
    <source>
        <strain evidence="4">zdho120</strain>
    </source>
</reference>
<evidence type="ECO:0000256" key="1">
    <source>
        <dbReference type="SAM" id="Coils"/>
    </source>
</evidence>
<dbReference type="Gene3D" id="2.60.120.40">
    <property type="match status" value="1"/>
</dbReference>
<keyword evidence="1" id="KW-0175">Coiled coil</keyword>
<keyword evidence="4" id="KW-1185">Reference proteome</keyword>
<name>A0A225VFV3_9STRA</name>
<dbReference type="Proteomes" id="UP000198211">
    <property type="component" value="Unassembled WGS sequence"/>
</dbReference>
<evidence type="ECO:0000256" key="2">
    <source>
        <dbReference type="SAM" id="MobiDB-lite"/>
    </source>
</evidence>
<comment type="caution">
    <text evidence="3">The sequence shown here is derived from an EMBL/GenBank/DDBJ whole genome shotgun (WGS) entry which is preliminary data.</text>
</comment>
<gene>
    <name evidence="3" type="ORF">PHMEG_00024901</name>
</gene>
<protein>
    <submittedName>
        <fullName evidence="3">Uncharacterized protein</fullName>
    </submittedName>
</protein>
<evidence type="ECO:0000313" key="3">
    <source>
        <dbReference type="EMBL" id="OWZ03380.1"/>
    </source>
</evidence>